<organism evidence="1 2">
    <name type="scientific">Gossypium raimondii</name>
    <name type="common">Peruvian cotton</name>
    <name type="synonym">Gossypium klotzschianum subsp. raimondii</name>
    <dbReference type="NCBI Taxonomy" id="29730"/>
    <lineage>
        <taxon>Eukaryota</taxon>
        <taxon>Viridiplantae</taxon>
        <taxon>Streptophyta</taxon>
        <taxon>Embryophyta</taxon>
        <taxon>Tracheophyta</taxon>
        <taxon>Spermatophyta</taxon>
        <taxon>Magnoliopsida</taxon>
        <taxon>eudicotyledons</taxon>
        <taxon>Gunneridae</taxon>
        <taxon>Pentapetalae</taxon>
        <taxon>rosids</taxon>
        <taxon>malvids</taxon>
        <taxon>Malvales</taxon>
        <taxon>Malvaceae</taxon>
        <taxon>Malvoideae</taxon>
        <taxon>Gossypium</taxon>
    </lineage>
</organism>
<dbReference type="EMBL" id="JABEZZ010000011">
    <property type="protein sequence ID" value="MBA0599973.1"/>
    <property type="molecule type" value="Genomic_DNA"/>
</dbReference>
<comment type="caution">
    <text evidence="1">The sequence shown here is derived from an EMBL/GenBank/DDBJ whole genome shotgun (WGS) entry which is preliminary data.</text>
</comment>
<dbReference type="AlphaFoldDB" id="A0A7J8QFB3"/>
<accession>A0A7J8QFB3</accession>
<proteinExistence type="predicted"/>
<name>A0A7J8QFB3_GOSRA</name>
<gene>
    <name evidence="1" type="ORF">Gorai_006172</name>
</gene>
<evidence type="ECO:0000313" key="2">
    <source>
        <dbReference type="Proteomes" id="UP000593578"/>
    </source>
</evidence>
<evidence type="ECO:0000313" key="1">
    <source>
        <dbReference type="EMBL" id="MBA0599973.1"/>
    </source>
</evidence>
<reference evidence="1 2" key="1">
    <citation type="journal article" date="2019" name="Genome Biol. Evol.">
        <title>Insights into the evolution of the New World diploid cottons (Gossypium, subgenus Houzingenia) based on genome sequencing.</title>
        <authorList>
            <person name="Grover C.E."/>
            <person name="Arick M.A. 2nd"/>
            <person name="Thrash A."/>
            <person name="Conover J.L."/>
            <person name="Sanders W.S."/>
            <person name="Peterson D.G."/>
            <person name="Frelichowski J.E."/>
            <person name="Scheffler J.A."/>
            <person name="Scheffler B.E."/>
            <person name="Wendel J.F."/>
        </authorList>
    </citation>
    <scope>NUCLEOTIDE SEQUENCE [LARGE SCALE GENOMIC DNA]</scope>
    <source>
        <strain evidence="1">8</strain>
        <tissue evidence="1">Leaf</tissue>
    </source>
</reference>
<dbReference type="Proteomes" id="UP000593578">
    <property type="component" value="Unassembled WGS sequence"/>
</dbReference>
<protein>
    <submittedName>
        <fullName evidence="1">Uncharacterized protein</fullName>
    </submittedName>
</protein>
<sequence length="30" mass="3493">MQHARDVVELMRTLIMSFGFALYQLKHGSI</sequence>